<dbReference type="PROSITE" id="PS51186">
    <property type="entry name" value="GNAT"/>
    <property type="match status" value="2"/>
</dbReference>
<feature type="domain" description="N-acetyltransferase" evidence="4">
    <location>
        <begin position="20"/>
        <end position="176"/>
    </location>
</feature>
<dbReference type="InterPro" id="IPR016181">
    <property type="entry name" value="Acyl_CoA_acyltransferase"/>
</dbReference>
<dbReference type="SUPFAM" id="SSF55729">
    <property type="entry name" value="Acyl-CoA N-acyltransferases (Nat)"/>
    <property type="match status" value="2"/>
</dbReference>
<dbReference type="PANTHER" id="PTHR43792:SF8">
    <property type="entry name" value="[RIBOSOMAL PROTEIN US5]-ALANINE N-ACETYLTRANSFERASE"/>
    <property type="match status" value="1"/>
</dbReference>
<feature type="domain" description="N-acetyltransferase" evidence="4">
    <location>
        <begin position="200"/>
        <end position="366"/>
    </location>
</feature>
<keyword evidence="2" id="KW-0012">Acyltransferase</keyword>
<evidence type="ECO:0000259" key="4">
    <source>
        <dbReference type="PROSITE" id="PS51186"/>
    </source>
</evidence>
<dbReference type="CDD" id="cd04301">
    <property type="entry name" value="NAT_SF"/>
    <property type="match status" value="1"/>
</dbReference>
<evidence type="ECO:0000256" key="2">
    <source>
        <dbReference type="ARBA" id="ARBA00023315"/>
    </source>
</evidence>
<evidence type="ECO:0000313" key="6">
    <source>
        <dbReference type="Proteomes" id="UP001257739"/>
    </source>
</evidence>
<keyword evidence="6" id="KW-1185">Reference proteome</keyword>
<evidence type="ECO:0000256" key="3">
    <source>
        <dbReference type="ARBA" id="ARBA00038502"/>
    </source>
</evidence>
<dbReference type="RefSeq" id="WP_309971615.1">
    <property type="nucleotide sequence ID" value="NZ_JAVDWH010000001.1"/>
</dbReference>
<proteinExistence type="inferred from homology"/>
<sequence length="371" mass="40732">MTVPEMIWPLNVPVLSDGLVTLRAHVPADIDAMLEMANDPEMVRWTSVATPQTREMSEDFALGIIPRGWDEGTNRIWAIEADGRFAGNVDIRQGPIGDIGFALHPWARGKGLMARAVRLAVDWAFNEGGIEIVHWRSHVGNEASLRVAHSAGFTLHGTTPGSLLERGAVLDAWTASIRFGDAPMPRTNWAESTVLESERLILRANSEADLSRITEACSDLESQHWLSSLPHPYTETSAREYVDTCVWQAAKGVKATWAIADRVTDQLLGNVAVMDLLGPNPTSGEIGYWMHPDARGKGVMTEAVRLVVAHAFNSEGLDRRRLVLYAAEGNEGSNKVAEAAGFRHYGTQKLAERLGDGTYVDLRGYELLRLS</sequence>
<keyword evidence="1" id="KW-0808">Transferase</keyword>
<name>A0ABU1UR57_9ACTN</name>
<comment type="caution">
    <text evidence="5">The sequence shown here is derived from an EMBL/GenBank/DDBJ whole genome shotgun (WGS) entry which is preliminary data.</text>
</comment>
<evidence type="ECO:0000256" key="1">
    <source>
        <dbReference type="ARBA" id="ARBA00022679"/>
    </source>
</evidence>
<dbReference type="InterPro" id="IPR000182">
    <property type="entry name" value="GNAT_dom"/>
</dbReference>
<accession>A0ABU1UR57</accession>
<protein>
    <submittedName>
        <fullName evidence="5">RimJ/RimL family protein N-acetyltransferase</fullName>
    </submittedName>
</protein>
<comment type="similarity">
    <text evidence="3">Belongs to the acetyltransferase family. RimJ subfamily.</text>
</comment>
<dbReference type="Gene3D" id="3.40.630.30">
    <property type="match status" value="2"/>
</dbReference>
<dbReference type="Proteomes" id="UP001257739">
    <property type="component" value="Unassembled WGS sequence"/>
</dbReference>
<dbReference type="PANTHER" id="PTHR43792">
    <property type="entry name" value="GNAT FAMILY, PUTATIVE (AFU_ORTHOLOGUE AFUA_3G00765)-RELATED-RELATED"/>
    <property type="match status" value="1"/>
</dbReference>
<dbReference type="InterPro" id="IPR051531">
    <property type="entry name" value="N-acetyltransferase"/>
</dbReference>
<evidence type="ECO:0000313" key="5">
    <source>
        <dbReference type="EMBL" id="MDR7087661.1"/>
    </source>
</evidence>
<reference evidence="5 6" key="1">
    <citation type="submission" date="2023-07" db="EMBL/GenBank/DDBJ databases">
        <title>Sorghum-associated microbial communities from plants grown in Nebraska, USA.</title>
        <authorList>
            <person name="Schachtman D."/>
        </authorList>
    </citation>
    <scope>NUCLEOTIDE SEQUENCE [LARGE SCALE GENOMIC DNA]</scope>
    <source>
        <strain evidence="5 6">BE248</strain>
    </source>
</reference>
<gene>
    <name evidence="5" type="ORF">J2X11_002500</name>
</gene>
<dbReference type="EMBL" id="JAVDWH010000001">
    <property type="protein sequence ID" value="MDR7087661.1"/>
    <property type="molecule type" value="Genomic_DNA"/>
</dbReference>
<organism evidence="5 6">
    <name type="scientific">Aeromicrobium panaciterrae</name>
    <dbReference type="NCBI Taxonomy" id="363861"/>
    <lineage>
        <taxon>Bacteria</taxon>
        <taxon>Bacillati</taxon>
        <taxon>Actinomycetota</taxon>
        <taxon>Actinomycetes</taxon>
        <taxon>Propionibacteriales</taxon>
        <taxon>Nocardioidaceae</taxon>
        <taxon>Aeromicrobium</taxon>
    </lineage>
</organism>
<dbReference type="Pfam" id="PF13302">
    <property type="entry name" value="Acetyltransf_3"/>
    <property type="match status" value="2"/>
</dbReference>